<evidence type="ECO:0000256" key="2">
    <source>
        <dbReference type="ARBA" id="ARBA00022723"/>
    </source>
</evidence>
<dbReference type="NCBIfam" id="NF005314">
    <property type="entry name" value="PRK06848.1"/>
    <property type="match status" value="1"/>
</dbReference>
<dbReference type="InterPro" id="IPR016193">
    <property type="entry name" value="Cytidine_deaminase-like"/>
</dbReference>
<feature type="domain" description="CMP/dCMP-type deaminase" evidence="5">
    <location>
        <begin position="8"/>
        <end position="140"/>
    </location>
</feature>
<evidence type="ECO:0000313" key="7">
    <source>
        <dbReference type="Proteomes" id="UP001203665"/>
    </source>
</evidence>
<dbReference type="Gene3D" id="3.40.140.10">
    <property type="entry name" value="Cytidine Deaminase, domain 2"/>
    <property type="match status" value="1"/>
</dbReference>
<comment type="caution">
    <text evidence="6">The sequence shown here is derived from an EMBL/GenBank/DDBJ whole genome shotgun (WGS) entry which is preliminary data.</text>
</comment>
<proteinExistence type="inferred from homology"/>
<dbReference type="EC" id="3.5.4.5" evidence="6"/>
<dbReference type="Pfam" id="PF00383">
    <property type="entry name" value="dCMP_cyt_deam_1"/>
    <property type="match status" value="1"/>
</dbReference>
<evidence type="ECO:0000256" key="3">
    <source>
        <dbReference type="ARBA" id="ARBA00022801"/>
    </source>
</evidence>
<keyword evidence="4" id="KW-0862">Zinc</keyword>
<keyword evidence="3 6" id="KW-0378">Hydrolase</keyword>
<dbReference type="PROSITE" id="PS00903">
    <property type="entry name" value="CYT_DCMP_DEAMINASES_1"/>
    <property type="match status" value="1"/>
</dbReference>
<dbReference type="CDD" id="cd01283">
    <property type="entry name" value="cytidine_deaminase"/>
    <property type="match status" value="1"/>
</dbReference>
<evidence type="ECO:0000259" key="5">
    <source>
        <dbReference type="PROSITE" id="PS51747"/>
    </source>
</evidence>
<dbReference type="PANTHER" id="PTHR11644">
    <property type="entry name" value="CYTIDINE DEAMINASE"/>
    <property type="match status" value="1"/>
</dbReference>
<protein>
    <submittedName>
        <fullName evidence="6">Cytidine deaminase</fullName>
        <ecNumber evidence="6">3.5.4.5</ecNumber>
    </submittedName>
</protein>
<keyword evidence="7" id="KW-1185">Reference proteome</keyword>
<dbReference type="InterPro" id="IPR050202">
    <property type="entry name" value="Cyt/Deoxycyt_deaminase"/>
</dbReference>
<sequence length="141" mass="15495">MKTVPLNPDDLLLVEEAKQKISNLYEENKHHVGAALRTSTGKIISGVHLEAYIGRVAICAEAITIGSMISSGEKEFTTIVAVLHPSSDEQDQEVKVVSPCGICRELIADYSPKCMVIIEEGRSLIKVPIQSLLPFKYSRED</sequence>
<dbReference type="GO" id="GO:0004126">
    <property type="term" value="F:cytidine deaminase activity"/>
    <property type="evidence" value="ECO:0007669"/>
    <property type="project" value="UniProtKB-EC"/>
</dbReference>
<evidence type="ECO:0000256" key="1">
    <source>
        <dbReference type="ARBA" id="ARBA00006576"/>
    </source>
</evidence>
<dbReference type="InterPro" id="IPR002125">
    <property type="entry name" value="CMP_dCMP_dom"/>
</dbReference>
<dbReference type="PROSITE" id="PS51747">
    <property type="entry name" value="CYT_DCMP_DEAMINASES_2"/>
    <property type="match status" value="1"/>
</dbReference>
<dbReference type="EMBL" id="JAMQJY010000001">
    <property type="protein sequence ID" value="MCM2674255.1"/>
    <property type="molecule type" value="Genomic_DNA"/>
</dbReference>
<organism evidence="6 7">
    <name type="scientific">Alkalicoccobacillus plakortidis</name>
    <dbReference type="NCBI Taxonomy" id="444060"/>
    <lineage>
        <taxon>Bacteria</taxon>
        <taxon>Bacillati</taxon>
        <taxon>Bacillota</taxon>
        <taxon>Bacilli</taxon>
        <taxon>Bacillales</taxon>
        <taxon>Bacillaceae</taxon>
        <taxon>Alkalicoccobacillus</taxon>
    </lineage>
</organism>
<dbReference type="InterPro" id="IPR016192">
    <property type="entry name" value="APOBEC/CMP_deaminase_Zn-bd"/>
</dbReference>
<dbReference type="RefSeq" id="WP_251603563.1">
    <property type="nucleotide sequence ID" value="NZ_JAMQJY010000001.1"/>
</dbReference>
<comment type="similarity">
    <text evidence="1">Belongs to the cytidine and deoxycytidylate deaminase family.</text>
</comment>
<gene>
    <name evidence="6" type="ORF">NDM98_01115</name>
</gene>
<evidence type="ECO:0000256" key="4">
    <source>
        <dbReference type="ARBA" id="ARBA00022833"/>
    </source>
</evidence>
<reference evidence="6" key="1">
    <citation type="submission" date="2022-06" db="EMBL/GenBank/DDBJ databases">
        <title>Alkalicoccobacillus porphyridii sp. nov., isolated from a marine red alga, Porphyridium purpureum and reclassification of Shouchella plakortidis and Shouchella gibsonii as Alkalicoccobacillus plakortidis comb. nov. and Alkalicoccobacillus gibsonii comb. nov.</title>
        <authorList>
            <person name="Kim K.H."/>
            <person name="Lee J.K."/>
            <person name="Han D.M."/>
            <person name="Baek J.H."/>
            <person name="Jeon C.O."/>
        </authorList>
    </citation>
    <scope>NUCLEOTIDE SEQUENCE</scope>
    <source>
        <strain evidence="6">DSM 19153</strain>
    </source>
</reference>
<name>A0ABT0XEC7_9BACI</name>
<evidence type="ECO:0000313" key="6">
    <source>
        <dbReference type="EMBL" id="MCM2674255.1"/>
    </source>
</evidence>
<dbReference type="PANTHER" id="PTHR11644:SF2">
    <property type="entry name" value="CYTIDINE DEAMINASE"/>
    <property type="match status" value="1"/>
</dbReference>
<keyword evidence="2" id="KW-0479">Metal-binding</keyword>
<dbReference type="Proteomes" id="UP001203665">
    <property type="component" value="Unassembled WGS sequence"/>
</dbReference>
<dbReference type="SUPFAM" id="SSF53927">
    <property type="entry name" value="Cytidine deaminase-like"/>
    <property type="match status" value="1"/>
</dbReference>
<accession>A0ABT0XEC7</accession>